<dbReference type="InterPro" id="IPR032465">
    <property type="entry name" value="ACMSD"/>
</dbReference>
<accession>A0A6J6E5F2</accession>
<organism evidence="3">
    <name type="scientific">freshwater metagenome</name>
    <dbReference type="NCBI Taxonomy" id="449393"/>
    <lineage>
        <taxon>unclassified sequences</taxon>
        <taxon>metagenomes</taxon>
        <taxon>ecological metagenomes</taxon>
    </lineage>
</organism>
<evidence type="ECO:0000256" key="1">
    <source>
        <dbReference type="ARBA" id="ARBA00023239"/>
    </source>
</evidence>
<reference evidence="3" key="1">
    <citation type="submission" date="2020-05" db="EMBL/GenBank/DDBJ databases">
        <authorList>
            <person name="Chiriac C."/>
            <person name="Salcher M."/>
            <person name="Ghai R."/>
            <person name="Kavagutti S V."/>
        </authorList>
    </citation>
    <scope>NUCLEOTIDE SEQUENCE</scope>
</reference>
<keyword evidence="1" id="KW-0456">Lyase</keyword>
<dbReference type="Gene3D" id="3.20.20.140">
    <property type="entry name" value="Metal-dependent hydrolases"/>
    <property type="match status" value="1"/>
</dbReference>
<proteinExistence type="predicted"/>
<dbReference type="InterPro" id="IPR006680">
    <property type="entry name" value="Amidohydro-rel"/>
</dbReference>
<protein>
    <submittedName>
        <fullName evidence="3">Unannotated protein</fullName>
    </submittedName>
</protein>
<dbReference type="AlphaFoldDB" id="A0A6J6E5F2"/>
<dbReference type="InterPro" id="IPR032466">
    <property type="entry name" value="Metal_Hydrolase"/>
</dbReference>
<evidence type="ECO:0000313" key="3">
    <source>
        <dbReference type="EMBL" id="CAB4570489.1"/>
    </source>
</evidence>
<sequence length="286" mass="31556">MSQMIIDVSVHLSDKAAKSAQSTWERPLLNRIHTPHTHGSSAISIEEQISQMDSAGITAALLVATKVGRVGLPGTWQVDPETVLSATKKYKGRFFGLMGIDPFSGMNGVKELEKYVLDHGFVGAHVVPHWFGMRPDDARLFPFYAKCLELDIPIQIHIGSALVHSPSQPLLSLGDPTSLDEIAYTMPFLKMVATNSGWPWIEELVSASNKHENIYVVVDKHPVSAMGGPLLNFIKSWGINRILFGADFPSATYKEVLAEIDQLDLSEKVKPRLMAQNAVELYKLPL</sequence>
<dbReference type="SUPFAM" id="SSF51556">
    <property type="entry name" value="Metallo-dependent hydrolases"/>
    <property type="match status" value="1"/>
</dbReference>
<dbReference type="EMBL" id="CAEZTP010000029">
    <property type="protein sequence ID" value="CAB4570489.1"/>
    <property type="molecule type" value="Genomic_DNA"/>
</dbReference>
<dbReference type="Pfam" id="PF04909">
    <property type="entry name" value="Amidohydro_2"/>
    <property type="match status" value="1"/>
</dbReference>
<name>A0A6J6E5F2_9ZZZZ</name>
<feature type="domain" description="Amidohydrolase-related" evidence="2">
    <location>
        <begin position="81"/>
        <end position="284"/>
    </location>
</feature>
<gene>
    <name evidence="3" type="ORF">UFOPK1698_00493</name>
</gene>
<dbReference type="PANTHER" id="PTHR21240">
    <property type="entry name" value="2-AMINO-3-CARBOXYLMUCONATE-6-SEMIALDEHYDE DECARBOXYLASE"/>
    <property type="match status" value="1"/>
</dbReference>
<dbReference type="PANTHER" id="PTHR21240:SF19">
    <property type="entry name" value="CATALYTIC_ HYDROLASE"/>
    <property type="match status" value="1"/>
</dbReference>
<dbReference type="GO" id="GO:0016787">
    <property type="term" value="F:hydrolase activity"/>
    <property type="evidence" value="ECO:0007669"/>
    <property type="project" value="InterPro"/>
</dbReference>
<evidence type="ECO:0000259" key="2">
    <source>
        <dbReference type="Pfam" id="PF04909"/>
    </source>
</evidence>
<dbReference type="GO" id="GO:0016831">
    <property type="term" value="F:carboxy-lyase activity"/>
    <property type="evidence" value="ECO:0007669"/>
    <property type="project" value="InterPro"/>
</dbReference>